<feature type="transmembrane region" description="Helical" evidence="1">
    <location>
        <begin position="148"/>
        <end position="167"/>
    </location>
</feature>
<keyword evidence="1" id="KW-1133">Transmembrane helix</keyword>
<evidence type="ECO:0000313" key="2">
    <source>
        <dbReference type="EMBL" id="QNA49628.1"/>
    </source>
</evidence>
<gene>
    <name evidence="2" type="primary">nad2</name>
</gene>
<reference evidence="2" key="1">
    <citation type="journal article" date="2020" name="Int. J. Biol. Macromol.">
        <title>The first mitochondrial genomes of endosymbiotic rhabdocoels illustrate evolutionary relaxation of atp8 and genome plasticity in flatworms.</title>
        <authorList>
            <person name="Monnens M."/>
            <person name="Thijs S."/>
            <person name="Briscoe A.G."/>
            <person name="Clark M."/>
            <person name="Frost E.J."/>
            <person name="Littlewood D.T.J."/>
            <person name="Sewell M."/>
            <person name="Smeets K."/>
            <person name="Artois T."/>
            <person name="Vanhove M.P.M."/>
        </authorList>
    </citation>
    <scope>NUCLEOTIDE SEQUENCE</scope>
    <source>
        <strain evidence="2">2_E1</strain>
    </source>
</reference>
<accession>A0A7G5XUJ3</accession>
<sequence length="274" mass="29739">MALLCILVSLLGALVVMLSESPLVVWLGLELNLFGLAPLLGVFIMRYYFVQMLGSLSFLVGWALGSGGVLSIVGICVKLGLAPYFVWYLEALKVVSWISIFLLATVQKVYLYTLLSGGWVVWAAVIVTVLCCLIYGTGEYGDWGDFRWGIGLLSLLDACVGVPLFYLGVWPFLWYFVVYSLSFGCVLVGTCIGSSVLVGAALLSLMGFPLTPLFYFKVSLLSVFLAGGAGGVLLAVCLVVQFLWYFIFFLRAGGWGVVYGGVVMWSVWLVGVCI</sequence>
<feature type="transmembrane region" description="Helical" evidence="1">
    <location>
        <begin position="56"/>
        <end position="80"/>
    </location>
</feature>
<dbReference type="EMBL" id="MT063059">
    <property type="protein sequence ID" value="QNA49628.1"/>
    <property type="molecule type" value="Genomic_DNA"/>
</dbReference>
<geneLocation type="mitochondrion" evidence="2"/>
<feature type="transmembrane region" description="Helical" evidence="1">
    <location>
        <begin position="111"/>
        <end position="136"/>
    </location>
</feature>
<feature type="transmembrane region" description="Helical" evidence="1">
    <location>
        <begin position="86"/>
        <end position="104"/>
    </location>
</feature>
<organism evidence="2">
    <name type="scientific">Graffilla buccinicola</name>
    <dbReference type="NCBI Taxonomy" id="84095"/>
    <lineage>
        <taxon>Eukaryota</taxon>
        <taxon>Metazoa</taxon>
        <taxon>Spiralia</taxon>
        <taxon>Lophotrochozoa</taxon>
        <taxon>Platyhelminthes</taxon>
        <taxon>Rhabditophora</taxon>
        <taxon>Rhabdocoela</taxon>
        <taxon>Dalyellioida</taxon>
        <taxon>Graffillidae</taxon>
        <taxon>Graffilla</taxon>
    </lineage>
</organism>
<keyword evidence="1" id="KW-0472">Membrane</keyword>
<keyword evidence="1" id="KW-0812">Transmembrane</keyword>
<feature type="transmembrane region" description="Helical" evidence="1">
    <location>
        <begin position="28"/>
        <end position="49"/>
    </location>
</feature>
<keyword evidence="2" id="KW-0496">Mitochondrion</keyword>
<protein>
    <submittedName>
        <fullName evidence="2">NADH dehydrogenase subunit 2</fullName>
    </submittedName>
</protein>
<name>A0A7G5XUJ3_9PLAT</name>
<evidence type="ECO:0000256" key="1">
    <source>
        <dbReference type="SAM" id="Phobius"/>
    </source>
</evidence>
<feature type="transmembrane region" description="Helical" evidence="1">
    <location>
        <begin position="253"/>
        <end position="273"/>
    </location>
</feature>
<feature type="transmembrane region" description="Helical" evidence="1">
    <location>
        <begin position="223"/>
        <end position="247"/>
    </location>
</feature>
<proteinExistence type="predicted"/>
<dbReference type="AlphaFoldDB" id="A0A7G5XUJ3"/>